<name>K1VL44_TRIAC</name>
<dbReference type="EMBL" id="AMBO01000187">
    <property type="protein sequence ID" value="EKD04900.1"/>
    <property type="molecule type" value="Genomic_DNA"/>
</dbReference>
<feature type="region of interest" description="Disordered" evidence="1">
    <location>
        <begin position="371"/>
        <end position="391"/>
    </location>
</feature>
<evidence type="ECO:0000313" key="2">
    <source>
        <dbReference type="EMBL" id="EKD04900.1"/>
    </source>
</evidence>
<dbReference type="AlphaFoldDB" id="K1VL44"/>
<keyword evidence="3" id="KW-1185">Reference proteome</keyword>
<dbReference type="Proteomes" id="UP000006757">
    <property type="component" value="Unassembled WGS sequence"/>
</dbReference>
<evidence type="ECO:0000313" key="3">
    <source>
        <dbReference type="Proteomes" id="UP000006757"/>
    </source>
</evidence>
<dbReference type="CDD" id="cd09917">
    <property type="entry name" value="F-box_SF"/>
    <property type="match status" value="1"/>
</dbReference>
<evidence type="ECO:0008006" key="4">
    <source>
        <dbReference type="Google" id="ProtNLM"/>
    </source>
</evidence>
<evidence type="ECO:0000256" key="1">
    <source>
        <dbReference type="SAM" id="MobiDB-lite"/>
    </source>
</evidence>
<proteinExistence type="predicted"/>
<accession>K1VL44</accession>
<organism evidence="2 3">
    <name type="scientific">Trichosporon asahii var. asahii (strain CBS 8904)</name>
    <name type="common">Yeast</name>
    <dbReference type="NCBI Taxonomy" id="1220162"/>
    <lineage>
        <taxon>Eukaryota</taxon>
        <taxon>Fungi</taxon>
        <taxon>Dikarya</taxon>
        <taxon>Basidiomycota</taxon>
        <taxon>Agaricomycotina</taxon>
        <taxon>Tremellomycetes</taxon>
        <taxon>Trichosporonales</taxon>
        <taxon>Trichosporonaceae</taxon>
        <taxon>Trichosporon</taxon>
    </lineage>
</organism>
<protein>
    <recommendedName>
        <fullName evidence="4">F-box domain-containing protein</fullName>
    </recommendedName>
</protein>
<comment type="caution">
    <text evidence="2">The sequence shown here is derived from an EMBL/GenBank/DDBJ whole genome shotgun (WGS) entry which is preliminary data.</text>
</comment>
<gene>
    <name evidence="2" type="ORF">A1Q2_00846</name>
</gene>
<dbReference type="HOGENOM" id="CLU_055175_0_0_1"/>
<reference evidence="2 3" key="1">
    <citation type="journal article" date="2012" name="Eukaryot. Cell">
        <title>Genome sequence of the Trichosporon asahii environmental strain CBS 8904.</title>
        <authorList>
            <person name="Yang R.Y."/>
            <person name="Li H.T."/>
            <person name="Zhu H."/>
            <person name="Zhou G.P."/>
            <person name="Wang M."/>
            <person name="Wang L."/>
        </authorList>
    </citation>
    <scope>NUCLEOTIDE SEQUENCE [LARGE SCALE GENOMIC DNA]</scope>
    <source>
        <strain evidence="2 3">CBS 8904</strain>
    </source>
</reference>
<sequence>MEIASHLDRYDLCRLVNVNSHFRAVVRKFATPWAYEHGTLAALGSLRFPLAVCPYLFWRTLSRFDEEDTLPPDTDRAKAVARVKRIDVKPHTTADCSNFENGPLGSVTWKSPKCDLLRLNVLHIQLYFPRQPNKHDNPQYLYHIDVSEDEHVCPFFKSLLGPHNVQRIVMKDIPRITRIRNPHYEFEHDFRGEFVSVLFSHSSRPAATRGYACTYTHDFGFNMPERVGLSWTREVVVVFWTEQPGQVWIPPCRHGETEDEDDFWCRLARAAFDHCVPTVTIVNAGAVLPCQTTVETYETMVQEVIHDPNPFTQVEKWKEFYDEASENPEFDDIVSDWRFLKMQDWIRRTRWQDIFTPAEIEPWLECIRKEDEEKARREQGKKDEETRSAGP</sequence>
<dbReference type="InParanoid" id="K1VL44"/>